<keyword evidence="3" id="KW-1185">Reference proteome</keyword>
<dbReference type="Proteomes" id="UP001552299">
    <property type="component" value="Unassembled WGS sequence"/>
</dbReference>
<evidence type="ECO:0000313" key="2">
    <source>
        <dbReference type="EMBL" id="KAL0921220.1"/>
    </source>
</evidence>
<name>A0ABD0V876_DENTH</name>
<feature type="region of interest" description="Disordered" evidence="1">
    <location>
        <begin position="1"/>
        <end position="70"/>
    </location>
</feature>
<feature type="compositionally biased region" description="Basic residues" evidence="1">
    <location>
        <begin position="48"/>
        <end position="61"/>
    </location>
</feature>
<accession>A0ABD0V876</accession>
<comment type="caution">
    <text evidence="2">The sequence shown here is derived from an EMBL/GenBank/DDBJ whole genome shotgun (WGS) entry which is preliminary data.</text>
</comment>
<protein>
    <submittedName>
        <fullName evidence="2">Uncharacterized protein</fullName>
    </submittedName>
</protein>
<gene>
    <name evidence="2" type="ORF">M5K25_008273</name>
</gene>
<reference evidence="2 3" key="1">
    <citation type="journal article" date="2024" name="Plant Biotechnol. J.">
        <title>Dendrobium thyrsiflorum genome and its molecular insights into genes involved in important horticultural traits.</title>
        <authorList>
            <person name="Chen B."/>
            <person name="Wang J.Y."/>
            <person name="Zheng P.J."/>
            <person name="Li K.L."/>
            <person name="Liang Y.M."/>
            <person name="Chen X.F."/>
            <person name="Zhang C."/>
            <person name="Zhao X."/>
            <person name="He X."/>
            <person name="Zhang G.Q."/>
            <person name="Liu Z.J."/>
            <person name="Xu Q."/>
        </authorList>
    </citation>
    <scope>NUCLEOTIDE SEQUENCE [LARGE SCALE GENOMIC DNA]</scope>
    <source>
        <strain evidence="2">GZMU011</strain>
    </source>
</reference>
<sequence>MPLSLKKWTSSAVAPATAKFTPRRNPPSPGPSRKGRIKGNPRASAAHCSKKKKKKKKKKHTTEKERTRTDEIDNKSAIRVASGLALEESLAVRGPGGRDITVFGDEKVSGIGDGIAEAEDSGEAAIAAAQTM</sequence>
<organism evidence="2 3">
    <name type="scientific">Dendrobium thyrsiflorum</name>
    <name type="common">Pinecone-like raceme dendrobium</name>
    <name type="synonym">Orchid</name>
    <dbReference type="NCBI Taxonomy" id="117978"/>
    <lineage>
        <taxon>Eukaryota</taxon>
        <taxon>Viridiplantae</taxon>
        <taxon>Streptophyta</taxon>
        <taxon>Embryophyta</taxon>
        <taxon>Tracheophyta</taxon>
        <taxon>Spermatophyta</taxon>
        <taxon>Magnoliopsida</taxon>
        <taxon>Liliopsida</taxon>
        <taxon>Asparagales</taxon>
        <taxon>Orchidaceae</taxon>
        <taxon>Epidendroideae</taxon>
        <taxon>Malaxideae</taxon>
        <taxon>Dendrobiinae</taxon>
        <taxon>Dendrobium</taxon>
    </lineage>
</organism>
<proteinExistence type="predicted"/>
<dbReference type="AlphaFoldDB" id="A0ABD0V876"/>
<evidence type="ECO:0000313" key="3">
    <source>
        <dbReference type="Proteomes" id="UP001552299"/>
    </source>
</evidence>
<dbReference type="EMBL" id="JANQDX010000007">
    <property type="protein sequence ID" value="KAL0921220.1"/>
    <property type="molecule type" value="Genomic_DNA"/>
</dbReference>
<evidence type="ECO:0000256" key="1">
    <source>
        <dbReference type="SAM" id="MobiDB-lite"/>
    </source>
</evidence>